<evidence type="ECO:0000256" key="1">
    <source>
        <dbReference type="SAM" id="MobiDB-lite"/>
    </source>
</evidence>
<gene>
    <name evidence="2" type="ORF">D623_10007122</name>
</gene>
<evidence type="ECO:0000313" key="2">
    <source>
        <dbReference type="EMBL" id="EPQ18713.1"/>
    </source>
</evidence>
<keyword evidence="3" id="KW-1185">Reference proteome</keyword>
<feature type="region of interest" description="Disordered" evidence="1">
    <location>
        <begin position="68"/>
        <end position="87"/>
    </location>
</feature>
<accession>S7Q5N9</accession>
<dbReference type="EMBL" id="KE164555">
    <property type="protein sequence ID" value="EPQ18713.1"/>
    <property type="molecule type" value="Genomic_DNA"/>
</dbReference>
<dbReference type="Proteomes" id="UP000052978">
    <property type="component" value="Unassembled WGS sequence"/>
</dbReference>
<evidence type="ECO:0000313" key="3">
    <source>
        <dbReference type="Proteomes" id="UP000052978"/>
    </source>
</evidence>
<protein>
    <submittedName>
        <fullName evidence="2">Uncharacterized protein</fullName>
    </submittedName>
</protein>
<organism evidence="2 3">
    <name type="scientific">Myotis brandtii</name>
    <name type="common">Brandt's bat</name>
    <dbReference type="NCBI Taxonomy" id="109478"/>
    <lineage>
        <taxon>Eukaryota</taxon>
        <taxon>Metazoa</taxon>
        <taxon>Chordata</taxon>
        <taxon>Craniata</taxon>
        <taxon>Vertebrata</taxon>
        <taxon>Euteleostomi</taxon>
        <taxon>Mammalia</taxon>
        <taxon>Eutheria</taxon>
        <taxon>Laurasiatheria</taxon>
        <taxon>Chiroptera</taxon>
        <taxon>Yangochiroptera</taxon>
        <taxon>Vespertilionidae</taxon>
        <taxon>Myotis</taxon>
    </lineage>
</organism>
<proteinExistence type="predicted"/>
<dbReference type="AlphaFoldDB" id="S7Q5N9"/>
<sequence length="87" mass="10302">MGKRRKEEWEGFDHSDRFKKYQHCIVLARLRDKSVGIGEWDVGMKIQNTLRMPARWYGQNHTDPKVPCHSGHQSCDKQTPHLRALWS</sequence>
<name>S7Q5N9_MYOBR</name>
<reference evidence="2 3" key="1">
    <citation type="journal article" date="2013" name="Nat. Commun.">
        <title>Genome analysis reveals insights into physiology and longevity of the Brandt's bat Myotis brandtii.</title>
        <authorList>
            <person name="Seim I."/>
            <person name="Fang X."/>
            <person name="Xiong Z."/>
            <person name="Lobanov A.V."/>
            <person name="Huang Z."/>
            <person name="Ma S."/>
            <person name="Feng Y."/>
            <person name="Turanov A.A."/>
            <person name="Zhu Y."/>
            <person name="Lenz T.L."/>
            <person name="Gerashchenko M.V."/>
            <person name="Fan D."/>
            <person name="Hee Yim S."/>
            <person name="Yao X."/>
            <person name="Jordan D."/>
            <person name="Xiong Y."/>
            <person name="Ma Y."/>
            <person name="Lyapunov A.N."/>
            <person name="Chen G."/>
            <person name="Kulakova O.I."/>
            <person name="Sun Y."/>
            <person name="Lee S.G."/>
            <person name="Bronson R.T."/>
            <person name="Moskalev A.A."/>
            <person name="Sunyaev S.R."/>
            <person name="Zhang G."/>
            <person name="Krogh A."/>
            <person name="Wang J."/>
            <person name="Gladyshev V.N."/>
        </authorList>
    </citation>
    <scope>NUCLEOTIDE SEQUENCE [LARGE SCALE GENOMIC DNA]</scope>
</reference>